<keyword evidence="4 9" id="KW-0732">Signal</keyword>
<organism evidence="11 12">
    <name type="scientific">Datura stramonium</name>
    <name type="common">Jimsonweed</name>
    <name type="synonym">Common thornapple</name>
    <dbReference type="NCBI Taxonomy" id="4076"/>
    <lineage>
        <taxon>Eukaryota</taxon>
        <taxon>Viridiplantae</taxon>
        <taxon>Streptophyta</taxon>
        <taxon>Embryophyta</taxon>
        <taxon>Tracheophyta</taxon>
        <taxon>Spermatophyta</taxon>
        <taxon>Magnoliopsida</taxon>
        <taxon>eudicotyledons</taxon>
        <taxon>Gunneridae</taxon>
        <taxon>Pentapetalae</taxon>
        <taxon>asterids</taxon>
        <taxon>lamiids</taxon>
        <taxon>Solanales</taxon>
        <taxon>Solanaceae</taxon>
        <taxon>Solanoideae</taxon>
        <taxon>Datureae</taxon>
        <taxon>Datura</taxon>
    </lineage>
</organism>
<evidence type="ECO:0000256" key="4">
    <source>
        <dbReference type="ARBA" id="ARBA00022729"/>
    </source>
</evidence>
<dbReference type="Proteomes" id="UP000823775">
    <property type="component" value="Unassembled WGS sequence"/>
</dbReference>
<comment type="caution">
    <text evidence="11">The sequence shown here is derived from an EMBL/GenBank/DDBJ whole genome shotgun (WGS) entry which is preliminary data.</text>
</comment>
<evidence type="ECO:0000259" key="10">
    <source>
        <dbReference type="PROSITE" id="PS50866"/>
    </source>
</evidence>
<dbReference type="EMBL" id="JACEIK010000353">
    <property type="protein sequence ID" value="MCD7455589.1"/>
    <property type="molecule type" value="Genomic_DNA"/>
</dbReference>
<keyword evidence="12" id="KW-1185">Reference proteome</keyword>
<keyword evidence="6 8" id="KW-0472">Membrane</keyword>
<feature type="domain" description="GOLD" evidence="10">
    <location>
        <begin position="34"/>
        <end position="149"/>
    </location>
</feature>
<protein>
    <recommendedName>
        <fullName evidence="10">GOLD domain-containing protein</fullName>
    </recommendedName>
</protein>
<comment type="subcellular location">
    <subcellularLocation>
        <location evidence="1 7">Membrane</location>
        <topology evidence="1 7">Single-pass type I membrane protein</topology>
    </subcellularLocation>
</comment>
<evidence type="ECO:0000313" key="11">
    <source>
        <dbReference type="EMBL" id="MCD7455589.1"/>
    </source>
</evidence>
<dbReference type="SMART" id="SM01190">
    <property type="entry name" value="EMP24_GP25L"/>
    <property type="match status" value="1"/>
</dbReference>
<gene>
    <name evidence="11" type="ORF">HAX54_028710</name>
</gene>
<evidence type="ECO:0000256" key="8">
    <source>
        <dbReference type="SAM" id="Phobius"/>
    </source>
</evidence>
<comment type="similarity">
    <text evidence="2 7">Belongs to the EMP24/GP25L family.</text>
</comment>
<evidence type="ECO:0000256" key="7">
    <source>
        <dbReference type="RuleBase" id="RU003827"/>
    </source>
</evidence>
<dbReference type="PROSITE" id="PS50866">
    <property type="entry name" value="GOLD"/>
    <property type="match status" value="1"/>
</dbReference>
<keyword evidence="3 7" id="KW-0812">Transmembrane</keyword>
<dbReference type="InterPro" id="IPR015720">
    <property type="entry name" value="Emp24-like"/>
</dbReference>
<dbReference type="InterPro" id="IPR009038">
    <property type="entry name" value="GOLD_dom"/>
</dbReference>
<feature type="signal peptide" evidence="9">
    <location>
        <begin position="1"/>
        <end position="24"/>
    </location>
</feature>
<evidence type="ECO:0000313" key="12">
    <source>
        <dbReference type="Proteomes" id="UP000823775"/>
    </source>
</evidence>
<keyword evidence="5 8" id="KW-1133">Transmembrane helix</keyword>
<evidence type="ECO:0000256" key="3">
    <source>
        <dbReference type="ARBA" id="ARBA00022692"/>
    </source>
</evidence>
<dbReference type="PANTHER" id="PTHR22811">
    <property type="entry name" value="TRANSMEMBRANE EMP24 DOMAIN-CONTAINING PROTEIN"/>
    <property type="match status" value="1"/>
</dbReference>
<feature type="chain" id="PRO_5046545382" description="GOLD domain-containing protein" evidence="9">
    <location>
        <begin position="25"/>
        <end position="214"/>
    </location>
</feature>
<reference evidence="11 12" key="1">
    <citation type="journal article" date="2021" name="BMC Genomics">
        <title>Datura genome reveals duplications of psychoactive alkaloid biosynthetic genes and high mutation rate following tissue culture.</title>
        <authorList>
            <person name="Rajewski A."/>
            <person name="Carter-House D."/>
            <person name="Stajich J."/>
            <person name="Litt A."/>
        </authorList>
    </citation>
    <scope>NUCLEOTIDE SEQUENCE [LARGE SCALE GENOMIC DNA]</scope>
    <source>
        <strain evidence="11">AR-01</strain>
    </source>
</reference>
<evidence type="ECO:0000256" key="9">
    <source>
        <dbReference type="SAM" id="SignalP"/>
    </source>
</evidence>
<sequence>MMIPASKSLPMFLILMFLSTKVHAVQFEVLSGHTKCIAEDIKSHSMTVGKYRIVNPNEAHPLPDTHKVTVRVTSTHGNTYHYADNVPEGHFSFETSEAGDYMACFYAADHKPPITLTIDLDWKSGIAAKDWTNVAKKGSVELMELELKKMYENVQNIHDEMFYLREREEEMQELNRSTNSKMAWMTGLSIFVCLSVAGLQLWHLKTFFEKKKLI</sequence>
<feature type="transmembrane region" description="Helical" evidence="8">
    <location>
        <begin position="182"/>
        <end position="202"/>
    </location>
</feature>
<name>A0ABS8S9U3_DATST</name>
<proteinExistence type="inferred from homology"/>
<evidence type="ECO:0000256" key="6">
    <source>
        <dbReference type="ARBA" id="ARBA00023136"/>
    </source>
</evidence>
<dbReference type="Pfam" id="PF01105">
    <property type="entry name" value="EMP24_GP25L"/>
    <property type="match status" value="1"/>
</dbReference>
<accession>A0ABS8S9U3</accession>
<evidence type="ECO:0000256" key="5">
    <source>
        <dbReference type="ARBA" id="ARBA00022989"/>
    </source>
</evidence>
<evidence type="ECO:0000256" key="2">
    <source>
        <dbReference type="ARBA" id="ARBA00007104"/>
    </source>
</evidence>
<evidence type="ECO:0000256" key="1">
    <source>
        <dbReference type="ARBA" id="ARBA00004479"/>
    </source>
</evidence>